<reference evidence="2" key="1">
    <citation type="journal article" date="2019" name="Int. J. Syst. Evol. Microbiol.">
        <title>The Global Catalogue of Microorganisms (GCM) 10K type strain sequencing project: providing services to taxonomists for standard genome sequencing and annotation.</title>
        <authorList>
            <consortium name="The Broad Institute Genomics Platform"/>
            <consortium name="The Broad Institute Genome Sequencing Center for Infectious Disease"/>
            <person name="Wu L."/>
            <person name="Ma J."/>
        </authorList>
    </citation>
    <scope>NUCLEOTIDE SEQUENCE [LARGE SCALE GENOMIC DNA]</scope>
    <source>
        <strain evidence="2">CGMCC 1.12922</strain>
    </source>
</reference>
<protein>
    <recommendedName>
        <fullName evidence="3">DUF309 domain-containing protein</fullName>
    </recommendedName>
</protein>
<sequence>MIPHLPGLTPRPEAEICPGLEEGLALYRAGFFWEAHEAWEPLWLDAAPNSRERALLQGLIQLANGWLKLRMGRAPAARRIAALAGEHLGRAGQGEVLGIDTGWGRAELARLESLVIPPVGRDDVGSAL</sequence>
<name>A0ABQ1QVW0_9RHOB</name>
<dbReference type="InterPro" id="IPR005500">
    <property type="entry name" value="DUF309"/>
</dbReference>
<organism evidence="1 2">
    <name type="scientific">Sinisalibacter lacisalsi</name>
    <dbReference type="NCBI Taxonomy" id="1526570"/>
    <lineage>
        <taxon>Bacteria</taxon>
        <taxon>Pseudomonadati</taxon>
        <taxon>Pseudomonadota</taxon>
        <taxon>Alphaproteobacteria</taxon>
        <taxon>Rhodobacterales</taxon>
        <taxon>Roseobacteraceae</taxon>
        <taxon>Sinisalibacter</taxon>
    </lineage>
</organism>
<keyword evidence="2" id="KW-1185">Reference proteome</keyword>
<evidence type="ECO:0008006" key="3">
    <source>
        <dbReference type="Google" id="ProtNLM"/>
    </source>
</evidence>
<dbReference type="Proteomes" id="UP000617355">
    <property type="component" value="Unassembled WGS sequence"/>
</dbReference>
<dbReference type="RefSeq" id="WP_188529406.1">
    <property type="nucleotide sequence ID" value="NZ_BMGI01000005.1"/>
</dbReference>
<dbReference type="Gene3D" id="1.10.3450.10">
    <property type="entry name" value="TTHA0068-like"/>
    <property type="match status" value="1"/>
</dbReference>
<evidence type="ECO:0000313" key="2">
    <source>
        <dbReference type="Proteomes" id="UP000617355"/>
    </source>
</evidence>
<accession>A0ABQ1QVW0</accession>
<evidence type="ECO:0000313" key="1">
    <source>
        <dbReference type="EMBL" id="GGD44857.1"/>
    </source>
</evidence>
<dbReference type="SUPFAM" id="SSF140663">
    <property type="entry name" value="TTHA0068-like"/>
    <property type="match status" value="1"/>
</dbReference>
<dbReference type="EMBL" id="BMGI01000005">
    <property type="protein sequence ID" value="GGD44857.1"/>
    <property type="molecule type" value="Genomic_DNA"/>
</dbReference>
<proteinExistence type="predicted"/>
<gene>
    <name evidence="1" type="ORF">GCM10011358_30760</name>
</gene>
<dbReference type="Pfam" id="PF03745">
    <property type="entry name" value="DUF309"/>
    <property type="match status" value="1"/>
</dbReference>
<dbReference type="InterPro" id="IPR023203">
    <property type="entry name" value="TTHA0068_sf"/>
</dbReference>
<comment type="caution">
    <text evidence="1">The sequence shown here is derived from an EMBL/GenBank/DDBJ whole genome shotgun (WGS) entry which is preliminary data.</text>
</comment>